<feature type="signal peptide" evidence="4">
    <location>
        <begin position="1"/>
        <end position="18"/>
    </location>
</feature>
<comment type="caution">
    <text evidence="3">Lacks conserved residue(s) required for the propagation of feature annotation.</text>
</comment>
<evidence type="ECO:0000313" key="6">
    <source>
        <dbReference type="Proteomes" id="UP000695000"/>
    </source>
</evidence>
<dbReference type="PANTHER" id="PTHR24261:SF7">
    <property type="entry name" value="KRINGLE DOMAIN-CONTAINING PROTEIN"/>
    <property type="match status" value="1"/>
</dbReference>
<keyword evidence="6" id="KW-1185">Reference proteome</keyword>
<organism evidence="6 7">
    <name type="scientific">Nicrophorus vespilloides</name>
    <name type="common">Boreal carrion beetle</name>
    <dbReference type="NCBI Taxonomy" id="110193"/>
    <lineage>
        <taxon>Eukaryota</taxon>
        <taxon>Metazoa</taxon>
        <taxon>Ecdysozoa</taxon>
        <taxon>Arthropoda</taxon>
        <taxon>Hexapoda</taxon>
        <taxon>Insecta</taxon>
        <taxon>Pterygota</taxon>
        <taxon>Neoptera</taxon>
        <taxon>Endopterygota</taxon>
        <taxon>Coleoptera</taxon>
        <taxon>Polyphaga</taxon>
        <taxon>Staphyliniformia</taxon>
        <taxon>Silphidae</taxon>
        <taxon>Nicrophorinae</taxon>
        <taxon>Nicrophorus</taxon>
    </lineage>
</organism>
<evidence type="ECO:0000256" key="1">
    <source>
        <dbReference type="ARBA" id="ARBA00022572"/>
    </source>
</evidence>
<evidence type="ECO:0000313" key="7">
    <source>
        <dbReference type="RefSeq" id="XP_017778379.1"/>
    </source>
</evidence>
<reference evidence="7" key="1">
    <citation type="submission" date="2025-08" db="UniProtKB">
        <authorList>
            <consortium name="RefSeq"/>
        </authorList>
    </citation>
    <scope>IDENTIFICATION</scope>
    <source>
        <tissue evidence="7">Whole Larva</tissue>
    </source>
</reference>
<evidence type="ECO:0000256" key="4">
    <source>
        <dbReference type="SAM" id="SignalP"/>
    </source>
</evidence>
<feature type="domain" description="Kringle" evidence="5">
    <location>
        <begin position="37"/>
        <end position="115"/>
    </location>
</feature>
<dbReference type="InterPro" id="IPR013806">
    <property type="entry name" value="Kringle-like"/>
</dbReference>
<dbReference type="PROSITE" id="PS00021">
    <property type="entry name" value="KRINGLE_1"/>
    <property type="match status" value="1"/>
</dbReference>
<evidence type="ECO:0000256" key="3">
    <source>
        <dbReference type="PROSITE-ProRule" id="PRU00121"/>
    </source>
</evidence>
<dbReference type="InterPro" id="IPR018056">
    <property type="entry name" value="Kringle_CS"/>
</dbReference>
<feature type="chain" id="PRO_5047004919" evidence="4">
    <location>
        <begin position="19"/>
        <end position="605"/>
    </location>
</feature>
<sequence length="605" mass="69856">MMKDFVFTFLVLLKCCVCENIPGNLTNLDVCKVSHMGLDYVGYIASTESHVRCQAWNSQNPIHKVHESYTDDKFPDFSKEKAKNYCRNPSRSMNGPWCYSMDQQLIDDTCAIPLCMFSECRLTGPGMEYAGKHSKSISDSNCLKWDKKRKHVKINNTVISMEKFDKYRFPEINLSTAKKQCRNPDGDLAGPWCFVQLEDSVKKEYCDLPFCDDQDCMVFTRNNSVYGHYTNFPKDLTEFTFGVKLWDPDSYTKAKARLVLSLLALPVDGKELDHLGSAIEILLSNNKSTLLGGNKDEPEYESTHGILKASEYTFFTLSWDHGFLTLNRVNHTKPIFLQEYKTKKNLLGHYKDKFRYYAAQGDNVMWSFPFCDDDNNYCDVHTTGTSKFQQFWPLRETDVGHDLVFQLRAFHSANILLVPSPVLDFPNIKISLGKSDNYTRIMCTEFEKGPTLTLFEGIFPKLLSYWKWGKFSLTLFSDTLHFFWKRDVGTFMIMEVKHDIIKLVRWFSSSSDNSVAHWTFFCEPPVHSAPPQAFLPECSLNAKDTNYMGSQDVTSTGLPCLPWSAKKWIPDNVSNKFKDSPEVLLDMVNYCRNFKHETEGKYRKY</sequence>
<gene>
    <name evidence="7" type="primary">LOC108564019</name>
</gene>
<dbReference type="GeneID" id="108564019"/>
<keyword evidence="1 3" id="KW-0420">Kringle</keyword>
<protein>
    <submittedName>
        <fullName evidence="7">Uncharacterized protein LOC108564019</fullName>
    </submittedName>
</protein>
<dbReference type="InterPro" id="IPR038178">
    <property type="entry name" value="Kringle_sf"/>
</dbReference>
<dbReference type="InterPro" id="IPR000001">
    <property type="entry name" value="Kringle"/>
</dbReference>
<dbReference type="PANTHER" id="PTHR24261">
    <property type="entry name" value="PLASMINOGEN-RELATED"/>
    <property type="match status" value="1"/>
</dbReference>
<evidence type="ECO:0000256" key="2">
    <source>
        <dbReference type="ARBA" id="ARBA00023157"/>
    </source>
</evidence>
<proteinExistence type="predicted"/>
<feature type="domain" description="Kringle" evidence="5">
    <location>
        <begin position="122"/>
        <end position="211"/>
    </location>
</feature>
<name>A0ABM1MUX9_NICVS</name>
<keyword evidence="2" id="KW-1015">Disulfide bond</keyword>
<dbReference type="PROSITE" id="PS50070">
    <property type="entry name" value="KRINGLE_2"/>
    <property type="match status" value="2"/>
</dbReference>
<dbReference type="Pfam" id="PF00051">
    <property type="entry name" value="Kringle"/>
    <property type="match status" value="2"/>
</dbReference>
<dbReference type="SUPFAM" id="SSF57440">
    <property type="entry name" value="Kringle-like"/>
    <property type="match status" value="3"/>
</dbReference>
<dbReference type="Gene3D" id="2.40.20.10">
    <property type="entry name" value="Plasminogen Kringle 4"/>
    <property type="match status" value="3"/>
</dbReference>
<dbReference type="RefSeq" id="XP_017778379.1">
    <property type="nucleotide sequence ID" value="XM_017922890.1"/>
</dbReference>
<dbReference type="Proteomes" id="UP000695000">
    <property type="component" value="Unplaced"/>
</dbReference>
<dbReference type="InterPro" id="IPR050759">
    <property type="entry name" value="Serine_protease_kringle"/>
</dbReference>
<accession>A0ABM1MUX9</accession>
<evidence type="ECO:0000259" key="5">
    <source>
        <dbReference type="PROSITE" id="PS50070"/>
    </source>
</evidence>
<dbReference type="SMART" id="SM00130">
    <property type="entry name" value="KR"/>
    <property type="match status" value="2"/>
</dbReference>
<keyword evidence="4" id="KW-0732">Signal</keyword>